<name>Q8W2E7_IRIHO</name>
<dbReference type="InterPro" id="IPR016139">
    <property type="entry name" value="Ribosome_inactivat_prot_sub2"/>
</dbReference>
<keyword evidence="3 8" id="KW-0378">Hydrolase</keyword>
<evidence type="ECO:0000256" key="5">
    <source>
        <dbReference type="ARBA" id="ARBA00023157"/>
    </source>
</evidence>
<dbReference type="InterPro" id="IPR035992">
    <property type="entry name" value="Ricin_B-like_lectins"/>
</dbReference>
<dbReference type="GO" id="GO:0006952">
    <property type="term" value="P:defense response"/>
    <property type="evidence" value="ECO:0007669"/>
    <property type="project" value="UniProtKB-KW"/>
</dbReference>
<proteinExistence type="evidence at transcript level"/>
<protein>
    <recommendedName>
        <fullName evidence="8">Ribosome-inactivating protein</fullName>
    </recommendedName>
    <component>
        <recommendedName>
            <fullName evidence="8">Ribosome-inactivating protein chain A</fullName>
        </recommendedName>
        <alternativeName>
            <fullName evidence="8">rRNA N-glycosidase</fullName>
            <ecNumber evidence="8">3.2.2.22</ecNumber>
        </alternativeName>
    </component>
    <component>
        <recommendedName>
            <fullName evidence="8">Ribosome-inactivating protein chain B</fullName>
        </recommendedName>
    </component>
</protein>
<dbReference type="EC" id="3.2.2.22" evidence="8"/>
<dbReference type="InterPro" id="IPR017989">
    <property type="entry name" value="Ribosome_inactivat_1/2"/>
</dbReference>
<keyword evidence="5" id="KW-1015">Disulfide bond</keyword>
<comment type="subunit">
    <text evidence="8">Might form dimers or tetramers of disulfide-linked A and B chains.</text>
</comment>
<comment type="catalytic activity">
    <reaction evidence="1 8">
        <text>Endohydrolysis of the N-glycosidic bond at one specific adenosine on the 28S rRNA.</text>
        <dbReference type="EC" id="3.2.2.22"/>
    </reaction>
</comment>
<dbReference type="SUPFAM" id="SSF50370">
    <property type="entry name" value="Ricin B-like lectins"/>
    <property type="match status" value="2"/>
</dbReference>
<dbReference type="SMART" id="SM00458">
    <property type="entry name" value="RICIN"/>
    <property type="match status" value="2"/>
</dbReference>
<dbReference type="SMR" id="Q8W2E7"/>
<evidence type="ECO:0000256" key="2">
    <source>
        <dbReference type="ARBA" id="ARBA00022656"/>
    </source>
</evidence>
<dbReference type="GO" id="GO:0030598">
    <property type="term" value="F:rRNA N-glycosylase activity"/>
    <property type="evidence" value="ECO:0007669"/>
    <property type="project" value="UniProtKB-EC"/>
</dbReference>
<evidence type="ECO:0000259" key="9">
    <source>
        <dbReference type="SMART" id="SM00458"/>
    </source>
</evidence>
<dbReference type="PIR" id="A53415">
    <property type="entry name" value="A53415"/>
</dbReference>
<evidence type="ECO:0000256" key="6">
    <source>
        <dbReference type="ARBA" id="ARBA00023180"/>
    </source>
</evidence>
<evidence type="ECO:0000313" key="10">
    <source>
        <dbReference type="EMBL" id="AAL55094.1"/>
    </source>
</evidence>
<reference evidence="10" key="1">
    <citation type="submission" date="2000-04" db="EMBL/GenBank/DDBJ databases">
        <title>Iris (Iris hollandica var. Professor Blaauw) plants express both type 1 and type 2 ribosome-inactivating proteins in bulb tissue.</title>
        <authorList>
            <person name="Van Damme E.J.M."/>
            <person name="Peumans W.J."/>
        </authorList>
    </citation>
    <scope>NUCLEOTIDE SEQUENCE</scope>
</reference>
<comment type="similarity">
    <text evidence="8">Belongs to the ribosome-inactivating protein family.</text>
</comment>
<keyword evidence="6" id="KW-0325">Glycoprotein</keyword>
<dbReference type="PROSITE" id="PS50231">
    <property type="entry name" value="RICIN_B_LECTIN"/>
    <property type="match status" value="2"/>
</dbReference>
<dbReference type="Gene3D" id="4.10.470.10">
    <property type="entry name" value="Ricin (A Subunit), domain 2"/>
    <property type="match status" value="1"/>
</dbReference>
<accession>Q8W2E7</accession>
<dbReference type="GO" id="GO:0017148">
    <property type="term" value="P:negative regulation of translation"/>
    <property type="evidence" value="ECO:0007669"/>
    <property type="project" value="UniProtKB-KW"/>
</dbReference>
<dbReference type="Pfam" id="PF00652">
    <property type="entry name" value="Ricin_B_lectin"/>
    <property type="match status" value="2"/>
</dbReference>
<feature type="domain" description="Ricin B lectin" evidence="9">
    <location>
        <begin position="338"/>
        <end position="463"/>
    </location>
</feature>
<dbReference type="Gene3D" id="2.80.10.50">
    <property type="match status" value="2"/>
</dbReference>
<evidence type="ECO:0000256" key="7">
    <source>
        <dbReference type="ARBA" id="ARBA00023193"/>
    </source>
</evidence>
<dbReference type="PROSITE" id="PS00275">
    <property type="entry name" value="SHIGA_RICIN"/>
    <property type="match status" value="1"/>
</dbReference>
<comment type="function">
    <text evidence="8">The A chain is responsible for inhibiting protein synthesis through the catalytic inactivation of 60S ribosomal subunits by removing adenine from position 4,324 of 28S rRNA. The B chain binds to cell receptors and probably facilitates the entry into the cell of the A chain; B chains are also responsible for cell agglutination (lectin activity).</text>
</comment>
<dbReference type="Gene3D" id="3.40.420.10">
    <property type="entry name" value="Ricin (A subunit), domain 1"/>
    <property type="match status" value="1"/>
</dbReference>
<dbReference type="CDD" id="cd23443">
    <property type="entry name" value="beta-trefoil_Ricin_RIPs_II_rpt1"/>
    <property type="match status" value="1"/>
</dbReference>
<keyword evidence="4 8" id="KW-0611">Plant defense</keyword>
<dbReference type="InterPro" id="IPR000772">
    <property type="entry name" value="Ricin_B_lectin"/>
</dbReference>
<dbReference type="InterPro" id="IPR001574">
    <property type="entry name" value="Ribosome_inactivat_prot"/>
</dbReference>
<dbReference type="PANTHER" id="PTHR33453:SF34">
    <property type="entry name" value="RIBOSOME-INACTIVATING PROTEIN"/>
    <property type="match status" value="1"/>
</dbReference>
<dbReference type="AlphaFoldDB" id="Q8W2E7"/>
<dbReference type="PRINTS" id="PR00396">
    <property type="entry name" value="SHIGARICIN"/>
</dbReference>
<keyword evidence="7 8" id="KW-0652">Protein synthesis inhibitor</keyword>
<dbReference type="InterPro" id="IPR017988">
    <property type="entry name" value="Ribosome_inactivat_prot_CS"/>
</dbReference>
<evidence type="ECO:0000256" key="3">
    <source>
        <dbReference type="ARBA" id="ARBA00022801"/>
    </source>
</evidence>
<organism evidence="10">
    <name type="scientific">Iris hollandica</name>
    <name type="common">Dutch iris</name>
    <name type="synonym">Iris tingitana x Iris xiphium</name>
    <dbReference type="NCBI Taxonomy" id="35876"/>
    <lineage>
        <taxon>Eukaryota</taxon>
        <taxon>Viridiplantae</taxon>
        <taxon>Streptophyta</taxon>
        <taxon>Embryophyta</taxon>
        <taxon>Tracheophyta</taxon>
        <taxon>Spermatophyta</taxon>
        <taxon>Magnoliopsida</taxon>
        <taxon>Liliopsida</taxon>
        <taxon>Asparagales</taxon>
        <taxon>Iridaceae</taxon>
        <taxon>Iridoideae</taxon>
        <taxon>Irideae</taxon>
        <taxon>Iris</taxon>
    </lineage>
</organism>
<gene>
    <name evidence="10" type="primary">LECIRAb</name>
</gene>
<sequence>MHKKVNIKACLVSAIIWIWWAAIVGPAILVCSSSLSVTRGGHKNLPYKKVEFHITGCTKDTYSAFIQSLRTHLSSGTSEYGIPLMRAQNPSSSQELLLVEIFGWDNEPVTLVLNLVNAYVIAYQAQGHYYLLHDTPDNPQLYGSDAHRLSFDGSYPALQHVAGEYRENIDLGINELGSAILVLHQWSPPTVERTVARSFIVLIQMVSEAARFRAIETRVRRNIIQVGDYRSFRPGAGMLDLETNWGTLSERVQESNEGVFANRLTLQTTNFETIHIYNAQTARQVCGLALLLFACKARQSLQALLPPHDSPVLPTLLDLNVVRSMLDIVEDDTCPVSEPTMRISGRDGYCMDVKDGLYHNGNPVTLSSCKQNNDVNQFWTFKSDGTIQSNGKCLTAYGYNAGAYVMIYDCSSAVMGATLWTMYNGSLINRPSGLAISAESGESGTTLTMQVHLNASKQGWLPSNNTRPFLTPIIGINGLCVQRNDQEDVGLATCDDNNSNQKWYLYGDGSIRPLTDPNYCVTSQTHDQGSQIILLSCNFGGASQRWMFTSQGTIYNLHSGYVMDVKQSDPSLQQIIIWSTTGNPNQMWFTTF</sequence>
<dbReference type="InterPro" id="IPR036041">
    <property type="entry name" value="Ribosome-inact_prot_sf"/>
</dbReference>
<keyword evidence="2 8" id="KW-0800">Toxin</keyword>
<evidence type="ECO:0000256" key="1">
    <source>
        <dbReference type="ARBA" id="ARBA00000237"/>
    </source>
</evidence>
<dbReference type="EMBL" id="AF256085">
    <property type="protein sequence ID" value="AAL55094.1"/>
    <property type="molecule type" value="mRNA"/>
</dbReference>
<dbReference type="SUPFAM" id="SSF56371">
    <property type="entry name" value="Ribosome inactivating proteins (RIP)"/>
    <property type="match status" value="1"/>
</dbReference>
<dbReference type="GO" id="GO:0090729">
    <property type="term" value="F:toxin activity"/>
    <property type="evidence" value="ECO:0007669"/>
    <property type="project" value="UniProtKB-KW"/>
</dbReference>
<evidence type="ECO:0000256" key="4">
    <source>
        <dbReference type="ARBA" id="ARBA00022821"/>
    </source>
</evidence>
<dbReference type="InterPro" id="IPR016138">
    <property type="entry name" value="Ribosome_inactivat_prot_sub1"/>
</dbReference>
<dbReference type="CDD" id="cd23444">
    <property type="entry name" value="beta-trefoil_Ricin_RIPs_II_rpt2"/>
    <property type="match status" value="1"/>
</dbReference>
<feature type="domain" description="Ricin B lectin" evidence="9">
    <location>
        <begin position="467"/>
        <end position="591"/>
    </location>
</feature>
<evidence type="ECO:0000256" key="8">
    <source>
        <dbReference type="RuleBase" id="RU004915"/>
    </source>
</evidence>
<dbReference type="Pfam" id="PF00161">
    <property type="entry name" value="RIP"/>
    <property type="match status" value="1"/>
</dbReference>
<dbReference type="PANTHER" id="PTHR33453">
    <property type="match status" value="1"/>
</dbReference>